<sequence>MIQSFKPVVRVQSYINDHREQKTLQFSSQTPQEGHINLSNSLSRRTNQAMASSAEHRAMALCLAIFVTLQLQVSMAAVYKVGDSAGWTTIGNVDYKNWAATKTFHVGDLILFAYNPQFHNVMQVTHADYKACNATTPIATHTTGNDTITITARGHHFFLCGVPGHCQTGQKVDINVPRTLLVQAPSGSPSSLSTTTTTVPAPSPSSTAPLYALMGLLGKLGLSMVVFAAFVSGFA</sequence>
<comment type="caution">
    <text evidence="1">The sequence shown here is derived from an EMBL/GenBank/DDBJ whole genome shotgun (WGS) entry which is preliminary data.</text>
</comment>
<organism evidence="1 2">
    <name type="scientific">Camellia lanceoleosa</name>
    <dbReference type="NCBI Taxonomy" id="1840588"/>
    <lineage>
        <taxon>Eukaryota</taxon>
        <taxon>Viridiplantae</taxon>
        <taxon>Streptophyta</taxon>
        <taxon>Embryophyta</taxon>
        <taxon>Tracheophyta</taxon>
        <taxon>Spermatophyta</taxon>
        <taxon>Magnoliopsida</taxon>
        <taxon>eudicotyledons</taxon>
        <taxon>Gunneridae</taxon>
        <taxon>Pentapetalae</taxon>
        <taxon>asterids</taxon>
        <taxon>Ericales</taxon>
        <taxon>Theaceae</taxon>
        <taxon>Camellia</taxon>
    </lineage>
</organism>
<name>A0ACC0HB93_9ERIC</name>
<proteinExistence type="predicted"/>
<evidence type="ECO:0000313" key="1">
    <source>
        <dbReference type="EMBL" id="KAI8009747.1"/>
    </source>
</evidence>
<evidence type="ECO:0000313" key="2">
    <source>
        <dbReference type="Proteomes" id="UP001060215"/>
    </source>
</evidence>
<protein>
    <submittedName>
        <fullName evidence="1">Uncharacterized protein</fullName>
    </submittedName>
</protein>
<dbReference type="Proteomes" id="UP001060215">
    <property type="component" value="Chromosome 5"/>
</dbReference>
<reference evidence="1 2" key="1">
    <citation type="journal article" date="2022" name="Plant J.">
        <title>Chromosome-level genome of Camellia lanceoleosa provides a valuable resource for understanding genome evolution and self-incompatibility.</title>
        <authorList>
            <person name="Gong W."/>
            <person name="Xiao S."/>
            <person name="Wang L."/>
            <person name="Liao Z."/>
            <person name="Chang Y."/>
            <person name="Mo W."/>
            <person name="Hu G."/>
            <person name="Li W."/>
            <person name="Zhao G."/>
            <person name="Zhu H."/>
            <person name="Hu X."/>
            <person name="Ji K."/>
            <person name="Xiang X."/>
            <person name="Song Q."/>
            <person name="Yuan D."/>
            <person name="Jin S."/>
            <person name="Zhang L."/>
        </authorList>
    </citation>
    <scope>NUCLEOTIDE SEQUENCE [LARGE SCALE GENOMIC DNA]</scope>
    <source>
        <strain evidence="1">SQ_2022a</strain>
    </source>
</reference>
<dbReference type="EMBL" id="CM045762">
    <property type="protein sequence ID" value="KAI8009747.1"/>
    <property type="molecule type" value="Genomic_DNA"/>
</dbReference>
<keyword evidence="2" id="KW-1185">Reference proteome</keyword>
<gene>
    <name evidence="1" type="ORF">LOK49_LG06G03044</name>
</gene>
<accession>A0ACC0HB93</accession>